<evidence type="ECO:0000256" key="1">
    <source>
        <dbReference type="SAM" id="MobiDB-lite"/>
    </source>
</evidence>
<feature type="region of interest" description="Disordered" evidence="1">
    <location>
        <begin position="37"/>
        <end position="168"/>
    </location>
</feature>
<keyword evidence="2" id="KW-0812">Transmembrane</keyword>
<feature type="compositionally biased region" description="Low complexity" evidence="1">
    <location>
        <begin position="256"/>
        <end position="274"/>
    </location>
</feature>
<dbReference type="Proteomes" id="UP001218188">
    <property type="component" value="Unassembled WGS sequence"/>
</dbReference>
<feature type="region of interest" description="Disordered" evidence="1">
    <location>
        <begin position="242"/>
        <end position="337"/>
    </location>
</feature>
<reference evidence="3" key="1">
    <citation type="submission" date="2023-03" db="EMBL/GenBank/DDBJ databases">
        <title>Massive genome expansion in bonnet fungi (Mycena s.s.) driven by repeated elements and novel gene families across ecological guilds.</title>
        <authorList>
            <consortium name="Lawrence Berkeley National Laboratory"/>
            <person name="Harder C.B."/>
            <person name="Miyauchi S."/>
            <person name="Viragh M."/>
            <person name="Kuo A."/>
            <person name="Thoen E."/>
            <person name="Andreopoulos B."/>
            <person name="Lu D."/>
            <person name="Skrede I."/>
            <person name="Drula E."/>
            <person name="Henrissat B."/>
            <person name="Morin E."/>
            <person name="Kohler A."/>
            <person name="Barry K."/>
            <person name="LaButti K."/>
            <person name="Morin E."/>
            <person name="Salamov A."/>
            <person name="Lipzen A."/>
            <person name="Mereny Z."/>
            <person name="Hegedus B."/>
            <person name="Baldrian P."/>
            <person name="Stursova M."/>
            <person name="Weitz H."/>
            <person name="Taylor A."/>
            <person name="Grigoriev I.V."/>
            <person name="Nagy L.G."/>
            <person name="Martin F."/>
            <person name="Kauserud H."/>
        </authorList>
    </citation>
    <scope>NUCLEOTIDE SEQUENCE</scope>
    <source>
        <strain evidence="3">CBHHK200</strain>
    </source>
</reference>
<accession>A0AAD6T375</accession>
<organism evidence="3 4">
    <name type="scientific">Mycena alexandri</name>
    <dbReference type="NCBI Taxonomy" id="1745969"/>
    <lineage>
        <taxon>Eukaryota</taxon>
        <taxon>Fungi</taxon>
        <taxon>Dikarya</taxon>
        <taxon>Basidiomycota</taxon>
        <taxon>Agaricomycotina</taxon>
        <taxon>Agaricomycetes</taxon>
        <taxon>Agaricomycetidae</taxon>
        <taxon>Agaricales</taxon>
        <taxon>Marasmiineae</taxon>
        <taxon>Mycenaceae</taxon>
        <taxon>Mycena</taxon>
    </lineage>
</organism>
<proteinExistence type="predicted"/>
<dbReference type="EMBL" id="JARJCM010000036">
    <property type="protein sequence ID" value="KAJ7037585.1"/>
    <property type="molecule type" value="Genomic_DNA"/>
</dbReference>
<keyword evidence="2" id="KW-1133">Transmembrane helix</keyword>
<evidence type="ECO:0000256" key="2">
    <source>
        <dbReference type="SAM" id="Phobius"/>
    </source>
</evidence>
<feature type="compositionally biased region" description="Gly residues" evidence="1">
    <location>
        <begin position="318"/>
        <end position="332"/>
    </location>
</feature>
<dbReference type="AlphaFoldDB" id="A0AAD6T375"/>
<feature type="compositionally biased region" description="Low complexity" evidence="1">
    <location>
        <begin position="202"/>
        <end position="224"/>
    </location>
</feature>
<feature type="region of interest" description="Disordered" evidence="1">
    <location>
        <begin position="199"/>
        <end position="230"/>
    </location>
</feature>
<feature type="compositionally biased region" description="Low complexity" evidence="1">
    <location>
        <begin position="123"/>
        <end position="132"/>
    </location>
</feature>
<keyword evidence="4" id="KW-1185">Reference proteome</keyword>
<feature type="region of interest" description="Disordered" evidence="1">
    <location>
        <begin position="413"/>
        <end position="453"/>
    </location>
</feature>
<comment type="caution">
    <text evidence="3">The sequence shown here is derived from an EMBL/GenBank/DDBJ whole genome shotgun (WGS) entry which is preliminary data.</text>
</comment>
<sequence>MPIPEHILASALLRLAALEADGVDLAPELSDLLDHADDDTLQYRPQRRAGSSTAESSSRVRSSARRLPAPSAMAPSPTPSFTPVALRYASDQADDTLQRPPQRRAGSTATFNSSSPLGSSVHRVPAPSAMASPPTPPSVPITPRRAYRHRHYAESQRRAQSLPLEGLPLSDKPARIANFDAVPLLRPVPSPMISSTQLSTLTPMQTPSPSASSSSLSTPTTLVNPTPPPKFFQVLPPLQLPISTDVDMGEPPSPLSPLESRSSSPSPSSPSPGSTVLHKRVPADHTYGNEEGETEHEDESNTEQQHKRPRIALKLPAGNGGGGGGGGGGGPGPAHLWTEECVRNGDRRRAGGDATIGAMPCQHGTCTSCDAPQQQAAGGGASGTSGGSTSAAVGPSGNAAGATMDMNIDVDAGENTGPCTRSATAGKGKKPAKSKKTAKTKREKGWCEDPNGGPPLTKAAGNFLSALLAVWNSKGRTDLETVLAGPRENASSDPLAAPLPDYDPTNTEASYTRVLHLIEDTQLLDLQTIMALIQLALNVDSEIHQAALNGHSLSKEAIGKRITKNSTSGNNFREHVGWGYRFAFLAAGGTLGIIPIIASLDLRTTVTRHMHCVDIDCVGTALREVCHGKWLPVISELRIRGPTDQSDRVPRYRSAESERSGVTESGGKGDRRIG</sequence>
<feature type="compositionally biased region" description="Basic residues" evidence="1">
    <location>
        <begin position="427"/>
        <end position="442"/>
    </location>
</feature>
<feature type="region of interest" description="Disordered" evidence="1">
    <location>
        <begin position="644"/>
        <end position="674"/>
    </location>
</feature>
<feature type="compositionally biased region" description="Gly residues" evidence="1">
    <location>
        <begin position="377"/>
        <end position="386"/>
    </location>
</feature>
<evidence type="ECO:0000313" key="4">
    <source>
        <dbReference type="Proteomes" id="UP001218188"/>
    </source>
</evidence>
<evidence type="ECO:0000313" key="3">
    <source>
        <dbReference type="EMBL" id="KAJ7037585.1"/>
    </source>
</evidence>
<feature type="region of interest" description="Disordered" evidence="1">
    <location>
        <begin position="371"/>
        <end position="400"/>
    </location>
</feature>
<keyword evidence="2" id="KW-0472">Membrane</keyword>
<gene>
    <name evidence="3" type="ORF">C8F04DRAFT_1393513</name>
</gene>
<feature type="compositionally biased region" description="Low complexity" evidence="1">
    <location>
        <begin position="48"/>
        <end position="83"/>
    </location>
</feature>
<feature type="transmembrane region" description="Helical" evidence="2">
    <location>
        <begin position="578"/>
        <end position="600"/>
    </location>
</feature>
<name>A0AAD6T375_9AGAR</name>
<feature type="compositionally biased region" description="Low complexity" evidence="1">
    <location>
        <begin position="387"/>
        <end position="397"/>
    </location>
</feature>
<feature type="compositionally biased region" description="Polar residues" evidence="1">
    <location>
        <begin position="105"/>
        <end position="118"/>
    </location>
</feature>
<protein>
    <submittedName>
        <fullName evidence="3">Uncharacterized protein</fullName>
    </submittedName>
</protein>
<feature type="compositionally biased region" description="Acidic residues" evidence="1">
    <location>
        <begin position="290"/>
        <end position="301"/>
    </location>
</feature>